<evidence type="ECO:0000259" key="2">
    <source>
        <dbReference type="Pfam" id="PF03732"/>
    </source>
</evidence>
<feature type="domain" description="Retrotransposon gag" evidence="2">
    <location>
        <begin position="134"/>
        <end position="222"/>
    </location>
</feature>
<feature type="non-terminal residue" evidence="3">
    <location>
        <position position="235"/>
    </location>
</feature>
<name>A0AAN8LJ66_9TELE</name>
<dbReference type="Proteomes" id="UP001356427">
    <property type="component" value="Unassembled WGS sequence"/>
</dbReference>
<proteinExistence type="predicted"/>
<dbReference type="AlphaFoldDB" id="A0AAN8LJ66"/>
<evidence type="ECO:0000256" key="1">
    <source>
        <dbReference type="SAM" id="MobiDB-lite"/>
    </source>
</evidence>
<organism evidence="3 4">
    <name type="scientific">Coregonus suidteri</name>
    <dbReference type="NCBI Taxonomy" id="861788"/>
    <lineage>
        <taxon>Eukaryota</taxon>
        <taxon>Metazoa</taxon>
        <taxon>Chordata</taxon>
        <taxon>Craniata</taxon>
        <taxon>Vertebrata</taxon>
        <taxon>Euteleostomi</taxon>
        <taxon>Actinopterygii</taxon>
        <taxon>Neopterygii</taxon>
        <taxon>Teleostei</taxon>
        <taxon>Protacanthopterygii</taxon>
        <taxon>Salmoniformes</taxon>
        <taxon>Salmonidae</taxon>
        <taxon>Coregoninae</taxon>
        <taxon>Coregonus</taxon>
    </lineage>
</organism>
<dbReference type="InterPro" id="IPR032567">
    <property type="entry name" value="RTL1-rel"/>
</dbReference>
<dbReference type="PANTHER" id="PTHR15503">
    <property type="entry name" value="LDOC1 RELATED"/>
    <property type="match status" value="1"/>
</dbReference>
<feature type="region of interest" description="Disordered" evidence="1">
    <location>
        <begin position="63"/>
        <end position="98"/>
    </location>
</feature>
<keyword evidence="4" id="KW-1185">Reference proteome</keyword>
<dbReference type="EMBL" id="JAGTTL010000026">
    <property type="protein sequence ID" value="KAK6301831.1"/>
    <property type="molecule type" value="Genomic_DNA"/>
</dbReference>
<sequence>MDSAEMPHETTGDGVQRALHSQGMLLGQHDQLIRSLLDNNQRLLDQVSHLTSQVANLVTLTTLPPSASPPPVPPTVAPGSASAPALREPPTTSPEPFTGDLNKCRGFLLQCRLVFQQKPLSFSTESSKVHYALGLLRGKALIWAEAACSTQQIASLSFDDFSSQLKVVFDHPDHAGTATKRLLKLRQGTGSVAEYAIDFWTLAADSKWNDEALQGAFVNGLSDTIKNELAVRDEP</sequence>
<protein>
    <recommendedName>
        <fullName evidence="2">Retrotransposon gag domain-containing protein</fullName>
    </recommendedName>
</protein>
<gene>
    <name evidence="3" type="ORF">J4Q44_G00278840</name>
</gene>
<reference evidence="3 4" key="1">
    <citation type="submission" date="2021-04" db="EMBL/GenBank/DDBJ databases">
        <authorList>
            <person name="De Guttry C."/>
            <person name="Zahm M."/>
            <person name="Klopp C."/>
            <person name="Cabau C."/>
            <person name="Louis A."/>
            <person name="Berthelot C."/>
            <person name="Parey E."/>
            <person name="Roest Crollius H."/>
            <person name="Montfort J."/>
            <person name="Robinson-Rechavi M."/>
            <person name="Bucao C."/>
            <person name="Bouchez O."/>
            <person name="Gislard M."/>
            <person name="Lluch J."/>
            <person name="Milhes M."/>
            <person name="Lampietro C."/>
            <person name="Lopez Roques C."/>
            <person name="Donnadieu C."/>
            <person name="Braasch I."/>
            <person name="Desvignes T."/>
            <person name="Postlethwait J."/>
            <person name="Bobe J."/>
            <person name="Wedekind C."/>
            <person name="Guiguen Y."/>
        </authorList>
    </citation>
    <scope>NUCLEOTIDE SEQUENCE [LARGE SCALE GENOMIC DNA]</scope>
    <source>
        <strain evidence="3">Cs_M1</strain>
        <tissue evidence="3">Blood</tissue>
    </source>
</reference>
<feature type="compositionally biased region" description="Pro residues" evidence="1">
    <location>
        <begin position="66"/>
        <end position="76"/>
    </location>
</feature>
<comment type="caution">
    <text evidence="3">The sequence shown here is derived from an EMBL/GenBank/DDBJ whole genome shotgun (WGS) entry which is preliminary data.</text>
</comment>
<dbReference type="Pfam" id="PF03732">
    <property type="entry name" value="Retrotrans_gag"/>
    <property type="match status" value="1"/>
</dbReference>
<evidence type="ECO:0000313" key="3">
    <source>
        <dbReference type="EMBL" id="KAK6301831.1"/>
    </source>
</evidence>
<evidence type="ECO:0000313" key="4">
    <source>
        <dbReference type="Proteomes" id="UP001356427"/>
    </source>
</evidence>
<dbReference type="PANTHER" id="PTHR15503:SF36">
    <property type="entry name" value="RETROTRANSPOSON GAG-LIKE PROTEIN 5"/>
    <property type="match status" value="1"/>
</dbReference>
<dbReference type="InterPro" id="IPR005162">
    <property type="entry name" value="Retrotrans_gag_dom"/>
</dbReference>
<accession>A0AAN8LJ66</accession>